<evidence type="ECO:0000313" key="1">
    <source>
        <dbReference type="EMBL" id="OJT12089.1"/>
    </source>
</evidence>
<evidence type="ECO:0000313" key="2">
    <source>
        <dbReference type="Proteomes" id="UP000184267"/>
    </source>
</evidence>
<dbReference type="AlphaFoldDB" id="A0A1M2VWV0"/>
<name>A0A1M2VWV0_TRAPU</name>
<reference evidence="1 2" key="1">
    <citation type="submission" date="2016-10" db="EMBL/GenBank/DDBJ databases">
        <title>Genome sequence of the basidiomycete white-rot fungus Trametes pubescens.</title>
        <authorList>
            <person name="Makela M.R."/>
            <person name="Granchi Z."/>
            <person name="Peng M."/>
            <person name="De Vries R.P."/>
            <person name="Grigoriev I."/>
            <person name="Riley R."/>
            <person name="Hilden K."/>
        </authorList>
    </citation>
    <scope>NUCLEOTIDE SEQUENCE [LARGE SCALE GENOMIC DNA]</scope>
    <source>
        <strain evidence="1 2">FBCC735</strain>
    </source>
</reference>
<dbReference type="EMBL" id="MNAD01000525">
    <property type="protein sequence ID" value="OJT12089.1"/>
    <property type="molecule type" value="Genomic_DNA"/>
</dbReference>
<gene>
    <name evidence="1" type="ORF">TRAPUB_11362</name>
</gene>
<dbReference type="OMA" id="WTHADIM"/>
<proteinExistence type="predicted"/>
<dbReference type="STRING" id="154538.A0A1M2VWV0"/>
<dbReference type="Proteomes" id="UP000184267">
    <property type="component" value="Unassembled WGS sequence"/>
</dbReference>
<comment type="caution">
    <text evidence="1">The sequence shown here is derived from an EMBL/GenBank/DDBJ whole genome shotgun (WGS) entry which is preliminary data.</text>
</comment>
<protein>
    <submittedName>
        <fullName evidence="1">Uncharacterized protein</fullName>
    </submittedName>
</protein>
<organism evidence="1 2">
    <name type="scientific">Trametes pubescens</name>
    <name type="common">White-rot fungus</name>
    <dbReference type="NCBI Taxonomy" id="154538"/>
    <lineage>
        <taxon>Eukaryota</taxon>
        <taxon>Fungi</taxon>
        <taxon>Dikarya</taxon>
        <taxon>Basidiomycota</taxon>
        <taxon>Agaricomycotina</taxon>
        <taxon>Agaricomycetes</taxon>
        <taxon>Polyporales</taxon>
        <taxon>Polyporaceae</taxon>
        <taxon>Trametes</taxon>
    </lineage>
</organism>
<dbReference type="OrthoDB" id="3267098at2759"/>
<sequence>MAPVTASRQWRQVFNLKVVKLHFRSDYVWSIKQFGTTNSYTTQIIVHELHNSSIPVAGINTSTVPAPITEKLAEVPATKHHHIAKDQKNVITLHEWQHEHREDAAIKGFLLHLQHHLLLHLQSENPSMAVTNPNQIVISQDHIYQHATLQVNYTTYDLQRKQDVIHIGTSKTEIMVHTLPPPPGSDSSDAMPWSYATVLRIYHCNISVCVGDRAISQCVNFVWV</sequence>
<keyword evidence="2" id="KW-1185">Reference proteome</keyword>
<accession>A0A1M2VWV0</accession>